<evidence type="ECO:0000313" key="1">
    <source>
        <dbReference type="EMBL" id="EZA55521.1"/>
    </source>
</evidence>
<organism evidence="1 2">
    <name type="scientific">Ooceraea biroi</name>
    <name type="common">Clonal raider ant</name>
    <name type="synonym">Cerapachys biroi</name>
    <dbReference type="NCBI Taxonomy" id="2015173"/>
    <lineage>
        <taxon>Eukaryota</taxon>
        <taxon>Metazoa</taxon>
        <taxon>Ecdysozoa</taxon>
        <taxon>Arthropoda</taxon>
        <taxon>Hexapoda</taxon>
        <taxon>Insecta</taxon>
        <taxon>Pterygota</taxon>
        <taxon>Neoptera</taxon>
        <taxon>Endopterygota</taxon>
        <taxon>Hymenoptera</taxon>
        <taxon>Apocrita</taxon>
        <taxon>Aculeata</taxon>
        <taxon>Formicoidea</taxon>
        <taxon>Formicidae</taxon>
        <taxon>Dorylinae</taxon>
        <taxon>Ooceraea</taxon>
    </lineage>
</organism>
<protein>
    <submittedName>
        <fullName evidence="1">Uncharacterized protein</fullName>
    </submittedName>
</protein>
<accession>A0A026WIN9</accession>
<sequence>MLDIAYYVSNKYILNDLKINTVKGEVNTISKNLSIYTYINIKKRCKVAANILILSRSSGPDINR</sequence>
<name>A0A026WIN9_OOCBI</name>
<evidence type="ECO:0000313" key="2">
    <source>
        <dbReference type="Proteomes" id="UP000053097"/>
    </source>
</evidence>
<dbReference type="EMBL" id="KK107199">
    <property type="protein sequence ID" value="EZA55521.1"/>
    <property type="molecule type" value="Genomic_DNA"/>
</dbReference>
<gene>
    <name evidence="1" type="ORF">X777_03775</name>
</gene>
<dbReference type="AlphaFoldDB" id="A0A026WIN9"/>
<dbReference type="Proteomes" id="UP000053097">
    <property type="component" value="Unassembled WGS sequence"/>
</dbReference>
<reference evidence="1 2" key="1">
    <citation type="journal article" date="2014" name="Curr. Biol.">
        <title>The genome of the clonal raider ant Cerapachys biroi.</title>
        <authorList>
            <person name="Oxley P.R."/>
            <person name="Ji L."/>
            <person name="Fetter-Pruneda I."/>
            <person name="McKenzie S.K."/>
            <person name="Li C."/>
            <person name="Hu H."/>
            <person name="Zhang G."/>
            <person name="Kronauer D.J."/>
        </authorList>
    </citation>
    <scope>NUCLEOTIDE SEQUENCE [LARGE SCALE GENOMIC DNA]</scope>
</reference>
<keyword evidence="2" id="KW-1185">Reference proteome</keyword>
<proteinExistence type="predicted"/>